<reference evidence="3" key="1">
    <citation type="submission" date="2023-07" db="EMBL/GenBank/DDBJ databases">
        <authorList>
            <person name="Luz R."/>
            <person name="Cordeiro R."/>
            <person name="Fonseca A."/>
            <person name="Goncalves V."/>
        </authorList>
    </citation>
    <scope>NUCLEOTIDE SEQUENCE [LARGE SCALE GENOMIC DNA]</scope>
    <source>
        <strain evidence="3">BACA0444</strain>
    </source>
</reference>
<keyword evidence="3" id="KW-1185">Reference proteome</keyword>
<proteinExistence type="predicted"/>
<dbReference type="EMBL" id="JAVMIP010000027">
    <property type="protein sequence ID" value="MDS3862348.1"/>
    <property type="molecule type" value="Genomic_DNA"/>
</dbReference>
<comment type="caution">
    <text evidence="2">The sequence shown here is derived from an EMBL/GenBank/DDBJ whole genome shotgun (WGS) entry which is preliminary data.</text>
</comment>
<dbReference type="InterPro" id="IPR025578">
    <property type="entry name" value="DUF4359"/>
</dbReference>
<evidence type="ECO:0000313" key="3">
    <source>
        <dbReference type="Proteomes" id="UP001268256"/>
    </source>
</evidence>
<keyword evidence="1" id="KW-0812">Transmembrane</keyword>
<name>A0AAE4JYM9_9CYAN</name>
<keyword evidence="1" id="KW-0472">Membrane</keyword>
<sequence>MDRPSLISAHPLPPRQSRPKSLAWVVMLSLGLVGFSVVATLTNPDQAAYETYLSHQALSQLETQFCSPTSTTDRLGLGQFVQQGCQSLLQQGQHPLKELIGYHTTRHNLGLVSLYTTELPAVTRKKIWAIGFLGQIYLLQ</sequence>
<dbReference type="RefSeq" id="WP_322879554.1">
    <property type="nucleotide sequence ID" value="NZ_JAVMIP010000027.1"/>
</dbReference>
<keyword evidence="1" id="KW-1133">Transmembrane helix</keyword>
<dbReference type="Pfam" id="PF14271">
    <property type="entry name" value="DUF4359"/>
    <property type="match status" value="1"/>
</dbReference>
<feature type="transmembrane region" description="Helical" evidence="1">
    <location>
        <begin position="21"/>
        <end position="41"/>
    </location>
</feature>
<organism evidence="2 3">
    <name type="scientific">Pseudocalidococcus azoricus BACA0444</name>
    <dbReference type="NCBI Taxonomy" id="2918990"/>
    <lineage>
        <taxon>Bacteria</taxon>
        <taxon>Bacillati</taxon>
        <taxon>Cyanobacteriota</taxon>
        <taxon>Cyanophyceae</taxon>
        <taxon>Acaryochloridales</taxon>
        <taxon>Thermosynechococcaceae</taxon>
        <taxon>Pseudocalidococcus</taxon>
        <taxon>Pseudocalidococcus azoricus</taxon>
    </lineage>
</organism>
<dbReference type="AlphaFoldDB" id="A0AAE4JYM9"/>
<accession>A0AAE4JYM9</accession>
<dbReference type="Proteomes" id="UP001268256">
    <property type="component" value="Unassembled WGS sequence"/>
</dbReference>
<evidence type="ECO:0000313" key="2">
    <source>
        <dbReference type="EMBL" id="MDS3862348.1"/>
    </source>
</evidence>
<gene>
    <name evidence="2" type="ORF">RIF25_16230</name>
</gene>
<protein>
    <submittedName>
        <fullName evidence="2">DUF4359 domain-containing protein</fullName>
    </submittedName>
</protein>
<evidence type="ECO:0000256" key="1">
    <source>
        <dbReference type="SAM" id="Phobius"/>
    </source>
</evidence>